<comment type="caution">
    <text evidence="1">The sequence shown here is derived from an EMBL/GenBank/DDBJ whole genome shotgun (WGS) entry which is preliminary data.</text>
</comment>
<evidence type="ECO:0000313" key="2">
    <source>
        <dbReference type="Proteomes" id="UP001159042"/>
    </source>
</evidence>
<gene>
    <name evidence="1" type="ORF">NQ315_004158</name>
</gene>
<protein>
    <recommendedName>
        <fullName evidence="3">Ribosomal protein S10</fullName>
    </recommendedName>
</protein>
<reference evidence="1 2" key="1">
    <citation type="journal article" date="2023" name="Insect Mol. Biol.">
        <title>Genome sequencing provides insights into the evolution of gene families encoding plant cell wall-degrading enzymes in longhorned beetles.</title>
        <authorList>
            <person name="Shin N.R."/>
            <person name="Okamura Y."/>
            <person name="Kirsch R."/>
            <person name="Pauchet Y."/>
        </authorList>
    </citation>
    <scope>NUCLEOTIDE SEQUENCE [LARGE SCALE GENOMIC DNA]</scope>
    <source>
        <strain evidence="1">EAD_L_NR</strain>
    </source>
</reference>
<dbReference type="Proteomes" id="UP001159042">
    <property type="component" value="Unassembled WGS sequence"/>
</dbReference>
<sequence>MRIRHLKLLKTSEIDCSPKLVMTSEIVCYVLKFGQVVVKGSTCIERYQKNVNCERRTAERRIRTCKAAERHLKDFVTPGNLVTLYYKTHFKNTTICDTAFIHLLQYRIESQTNRRHECINAPFHAPIIRQKFVLYELKTCIIKILLRFELIPDKDFVPEIGMCSVLKSKNGIRMKLKLRQHNN</sequence>
<evidence type="ECO:0008006" key="3">
    <source>
        <dbReference type="Google" id="ProtNLM"/>
    </source>
</evidence>
<organism evidence="1 2">
    <name type="scientific">Exocentrus adspersus</name>
    <dbReference type="NCBI Taxonomy" id="1586481"/>
    <lineage>
        <taxon>Eukaryota</taxon>
        <taxon>Metazoa</taxon>
        <taxon>Ecdysozoa</taxon>
        <taxon>Arthropoda</taxon>
        <taxon>Hexapoda</taxon>
        <taxon>Insecta</taxon>
        <taxon>Pterygota</taxon>
        <taxon>Neoptera</taxon>
        <taxon>Endopterygota</taxon>
        <taxon>Coleoptera</taxon>
        <taxon>Polyphaga</taxon>
        <taxon>Cucujiformia</taxon>
        <taxon>Chrysomeloidea</taxon>
        <taxon>Cerambycidae</taxon>
        <taxon>Lamiinae</taxon>
        <taxon>Acanthocinini</taxon>
        <taxon>Exocentrus</taxon>
    </lineage>
</organism>
<name>A0AAV8W7U4_9CUCU</name>
<keyword evidence="2" id="KW-1185">Reference proteome</keyword>
<evidence type="ECO:0000313" key="1">
    <source>
        <dbReference type="EMBL" id="KAJ8922221.1"/>
    </source>
</evidence>
<dbReference type="AlphaFoldDB" id="A0AAV8W7U4"/>
<proteinExistence type="predicted"/>
<accession>A0AAV8W7U4</accession>
<dbReference type="EMBL" id="JANEYG010000007">
    <property type="protein sequence ID" value="KAJ8922221.1"/>
    <property type="molecule type" value="Genomic_DNA"/>
</dbReference>